<dbReference type="Gene3D" id="3.40.50.410">
    <property type="entry name" value="von Willebrand factor, type A domain"/>
    <property type="match status" value="1"/>
</dbReference>
<dbReference type="AlphaFoldDB" id="A0A517Q2I0"/>
<keyword evidence="1" id="KW-1133">Transmembrane helix</keyword>
<dbReference type="PANTHER" id="PTHR37947:SF1">
    <property type="entry name" value="BLL2462 PROTEIN"/>
    <property type="match status" value="1"/>
</dbReference>
<evidence type="ECO:0000256" key="1">
    <source>
        <dbReference type="SAM" id="Phobius"/>
    </source>
</evidence>
<dbReference type="Gene3D" id="3.40.50.880">
    <property type="match status" value="1"/>
</dbReference>
<feature type="transmembrane region" description="Helical" evidence="1">
    <location>
        <begin position="68"/>
        <end position="87"/>
    </location>
</feature>
<proteinExistence type="predicted"/>
<evidence type="ECO:0008006" key="4">
    <source>
        <dbReference type="Google" id="ProtNLM"/>
    </source>
</evidence>
<sequence>MCHSLKRINDVLFSAEWNVAVMMEKHFQFNSLEWSGWTVVSVCAVLIVLVSIILLFRYERRLVSHKIGNVLIALRVTALVLILLTFLEPVLTWSFNTEKTGRLIVALDVSDSMNTQDRHASKLEKLQLARALKMIGNDQINARLDRWEAAYAAGEEPAWVEESETANPEKRAQLAESRKQNLETIFEEIDQMSRKEIAQKLLTNPANPILEKLKERGDIDLVLFAGDAVPAEQTTLEEPLTEVPDQVHMELSNLSQALKAAGSGSETGTSPISGYVLLTDGRDNSQLDPVSTAEQLGQMKVPVYPVLLGSANQPKDISVSALDYPQTAFKEDKPLLKARIGTSGYDSQEVRVALMQGDQELAVKRFKSTGVSKLLEFEIESDQQGRQEYRLETDILPGETREDNNEKTFAINFVDDKSHVLLVEETARWEFRFLHNALERDKRIDLQQVLFEQPYMGLLPRPFFPNQLPINAPQAKQNENQAAAENKEKPKPFADKDLIIIGDVSPEHVKEDLWKQIQTFVGDQGGTLVLLAGKQYMPLKHRSKTLDELLPVKDLEAVDWNQANFKVPPGERGMHLALTPEGELEPLFQFDATPDINRDIWQHLPGHLWFLQGTLKPGASVLAYGISPFDAPLNEKRDGVIVYRQYGAGQVIWVGIDSTWRWRFRVGDRYHHRFWGQMARWAARNKASAGNEYVKFSLNKTDIDAGEIATATARWTQDYLQQNPDVKSTVEIVRAAEPDQVVASFELQTQKNQPQLQEGNLPALDPGEYELKLKPSTQQPGDKEIVTPLFVHEVKTIELGNLASNPQLLTEMAESSGGKLLTPGTIDELLELIPNLNQEISNQDEVSLWDHWLILVLIMGVLTVEWAIRKLNGLP</sequence>
<dbReference type="InterPro" id="IPR036465">
    <property type="entry name" value="vWFA_dom_sf"/>
</dbReference>
<keyword evidence="3" id="KW-1185">Reference proteome</keyword>
<feature type="transmembrane region" description="Helical" evidence="1">
    <location>
        <begin position="34"/>
        <end position="56"/>
    </location>
</feature>
<dbReference type="EMBL" id="CP037421">
    <property type="protein sequence ID" value="QDT25835.1"/>
    <property type="molecule type" value="Genomic_DNA"/>
</dbReference>
<accession>A0A517Q2I0</accession>
<dbReference type="PANTHER" id="PTHR37947">
    <property type="entry name" value="BLL2462 PROTEIN"/>
    <property type="match status" value="1"/>
</dbReference>
<keyword evidence="1" id="KW-0812">Transmembrane</keyword>
<gene>
    <name evidence="2" type="ORF">Enr10x_11330</name>
</gene>
<keyword evidence="1" id="KW-0472">Membrane</keyword>
<protein>
    <recommendedName>
        <fullName evidence="4">VWFA domain-containing protein</fullName>
    </recommendedName>
</protein>
<dbReference type="InterPro" id="IPR029062">
    <property type="entry name" value="Class_I_gatase-like"/>
</dbReference>
<dbReference type="Proteomes" id="UP000315647">
    <property type="component" value="Chromosome"/>
</dbReference>
<evidence type="ECO:0000313" key="2">
    <source>
        <dbReference type="EMBL" id="QDT25835.1"/>
    </source>
</evidence>
<evidence type="ECO:0000313" key="3">
    <source>
        <dbReference type="Proteomes" id="UP000315647"/>
    </source>
</evidence>
<organism evidence="2 3">
    <name type="scientific">Gimesia panareensis</name>
    <dbReference type="NCBI Taxonomy" id="2527978"/>
    <lineage>
        <taxon>Bacteria</taxon>
        <taxon>Pseudomonadati</taxon>
        <taxon>Planctomycetota</taxon>
        <taxon>Planctomycetia</taxon>
        <taxon>Planctomycetales</taxon>
        <taxon>Planctomycetaceae</taxon>
        <taxon>Gimesia</taxon>
    </lineage>
</organism>
<dbReference type="SUPFAM" id="SSF52317">
    <property type="entry name" value="Class I glutamine amidotransferase-like"/>
    <property type="match status" value="1"/>
</dbReference>
<name>A0A517Q2I0_9PLAN</name>
<reference evidence="2 3" key="1">
    <citation type="submission" date="2019-03" db="EMBL/GenBank/DDBJ databases">
        <title>Deep-cultivation of Planctomycetes and their phenomic and genomic characterization uncovers novel biology.</title>
        <authorList>
            <person name="Wiegand S."/>
            <person name="Jogler M."/>
            <person name="Boedeker C."/>
            <person name="Pinto D."/>
            <person name="Vollmers J."/>
            <person name="Rivas-Marin E."/>
            <person name="Kohn T."/>
            <person name="Peeters S.H."/>
            <person name="Heuer A."/>
            <person name="Rast P."/>
            <person name="Oberbeckmann S."/>
            <person name="Bunk B."/>
            <person name="Jeske O."/>
            <person name="Meyerdierks A."/>
            <person name="Storesund J.E."/>
            <person name="Kallscheuer N."/>
            <person name="Luecker S."/>
            <person name="Lage O.M."/>
            <person name="Pohl T."/>
            <person name="Merkel B.J."/>
            <person name="Hornburger P."/>
            <person name="Mueller R.-W."/>
            <person name="Bruemmer F."/>
            <person name="Labrenz M."/>
            <person name="Spormann A.M."/>
            <person name="Op den Camp H."/>
            <person name="Overmann J."/>
            <person name="Amann R."/>
            <person name="Jetten M.S.M."/>
            <person name="Mascher T."/>
            <person name="Medema M.H."/>
            <person name="Devos D.P."/>
            <person name="Kaster A.-K."/>
            <person name="Ovreas L."/>
            <person name="Rohde M."/>
            <person name="Galperin M.Y."/>
            <person name="Jogler C."/>
        </authorList>
    </citation>
    <scope>NUCLEOTIDE SEQUENCE [LARGE SCALE GENOMIC DNA]</scope>
    <source>
        <strain evidence="2 3">Enr10</strain>
    </source>
</reference>